<dbReference type="RefSeq" id="WP_005677111.1">
    <property type="nucleotide sequence ID" value="NZ_VVYO01000006.1"/>
</dbReference>
<protein>
    <submittedName>
        <fullName evidence="10">IclR family transcriptional regulator</fullName>
    </submittedName>
</protein>
<dbReference type="Gene3D" id="1.10.10.10">
    <property type="entry name" value="Winged helix-like DNA-binding domain superfamily/Winged helix DNA-binding domain"/>
    <property type="match status" value="1"/>
</dbReference>
<dbReference type="EMBL" id="VVYF01000010">
    <property type="protein sequence ID" value="KAA5491437.1"/>
    <property type="molecule type" value="Genomic_DNA"/>
</dbReference>
<evidence type="ECO:0000313" key="8">
    <source>
        <dbReference type="EMBL" id="KAA5491437.1"/>
    </source>
</evidence>
<dbReference type="Pfam" id="PF01614">
    <property type="entry name" value="IclR_C"/>
    <property type="match status" value="1"/>
</dbReference>
<reference evidence="10 11" key="1">
    <citation type="submission" date="2018-08" db="EMBL/GenBank/DDBJ databases">
        <title>A genome reference for cultivated species of the human gut microbiota.</title>
        <authorList>
            <person name="Zou Y."/>
            <person name="Xue W."/>
            <person name="Luo G."/>
        </authorList>
    </citation>
    <scope>NUCLEOTIDE SEQUENCE [LARGE SCALE GENOMIC DNA]</scope>
    <source>
        <strain evidence="10 11">AF24-29LB</strain>
    </source>
</reference>
<dbReference type="GO" id="GO:0003700">
    <property type="term" value="F:DNA-binding transcription factor activity"/>
    <property type="evidence" value="ECO:0007669"/>
    <property type="project" value="TreeGrafter"/>
</dbReference>
<dbReference type="InterPro" id="IPR029016">
    <property type="entry name" value="GAF-like_dom_sf"/>
</dbReference>
<comment type="caution">
    <text evidence="10">The sequence shown here is derived from an EMBL/GenBank/DDBJ whole genome shotgun (WGS) entry which is preliminary data.</text>
</comment>
<dbReference type="Proteomes" id="UP000368418">
    <property type="component" value="Unassembled WGS sequence"/>
</dbReference>
<dbReference type="EMBL" id="QRUO01000006">
    <property type="protein sequence ID" value="RGR72202.1"/>
    <property type="molecule type" value="Genomic_DNA"/>
</dbReference>
<evidence type="ECO:0000313" key="9">
    <source>
        <dbReference type="EMBL" id="KAA5499439.1"/>
    </source>
</evidence>
<dbReference type="SMART" id="SM00346">
    <property type="entry name" value="HTH_ICLR"/>
    <property type="match status" value="1"/>
</dbReference>
<feature type="domain" description="IclR-ED" evidence="6">
    <location>
        <begin position="87"/>
        <end position="270"/>
    </location>
</feature>
<dbReference type="SUPFAM" id="SSF55781">
    <property type="entry name" value="GAF domain-like"/>
    <property type="match status" value="1"/>
</dbReference>
<dbReference type="InterPro" id="IPR050707">
    <property type="entry name" value="HTH_MetabolicPath_Reg"/>
</dbReference>
<dbReference type="InterPro" id="IPR036388">
    <property type="entry name" value="WH-like_DNA-bd_sf"/>
</dbReference>
<dbReference type="Pfam" id="PF09339">
    <property type="entry name" value="HTH_IclR"/>
    <property type="match status" value="1"/>
</dbReference>
<evidence type="ECO:0000313" key="13">
    <source>
        <dbReference type="Proteomes" id="UP000427825"/>
    </source>
</evidence>
<dbReference type="InterPro" id="IPR036390">
    <property type="entry name" value="WH_DNA-bd_sf"/>
</dbReference>
<evidence type="ECO:0000256" key="4">
    <source>
        <dbReference type="SAM" id="MobiDB-lite"/>
    </source>
</evidence>
<feature type="region of interest" description="Disordered" evidence="4">
    <location>
        <begin position="1"/>
        <end position="20"/>
    </location>
</feature>
<dbReference type="Gene3D" id="3.30.450.40">
    <property type="match status" value="1"/>
</dbReference>
<evidence type="ECO:0000313" key="11">
    <source>
        <dbReference type="Proteomes" id="UP000284205"/>
    </source>
</evidence>
<evidence type="ECO:0000313" key="14">
    <source>
        <dbReference type="Proteomes" id="UP000491168"/>
    </source>
</evidence>
<dbReference type="SUPFAM" id="SSF46785">
    <property type="entry name" value="Winged helix' DNA-binding domain"/>
    <property type="match status" value="1"/>
</dbReference>
<dbReference type="Proteomes" id="UP000284205">
    <property type="component" value="Unassembled WGS sequence"/>
</dbReference>
<evidence type="ECO:0000259" key="5">
    <source>
        <dbReference type="PROSITE" id="PS51077"/>
    </source>
</evidence>
<dbReference type="PROSITE" id="PS51078">
    <property type="entry name" value="ICLR_ED"/>
    <property type="match status" value="1"/>
</dbReference>
<keyword evidence="2" id="KW-0238">DNA-binding</keyword>
<gene>
    <name evidence="10" type="ORF">DWY26_08205</name>
    <name evidence="9" type="ORF">F2Y31_09875</name>
    <name evidence="8" type="ORF">F2Y35_11370</name>
    <name evidence="7" type="ORF">F2Y39_20930</name>
</gene>
<organism evidence="10 11">
    <name type="scientific">Bacteroides caccae</name>
    <dbReference type="NCBI Taxonomy" id="47678"/>
    <lineage>
        <taxon>Bacteria</taxon>
        <taxon>Pseudomonadati</taxon>
        <taxon>Bacteroidota</taxon>
        <taxon>Bacteroidia</taxon>
        <taxon>Bacteroidales</taxon>
        <taxon>Bacteroidaceae</taxon>
        <taxon>Bacteroides</taxon>
    </lineage>
</organism>
<keyword evidence="3" id="KW-0804">Transcription</keyword>
<proteinExistence type="predicted"/>
<dbReference type="PANTHER" id="PTHR30136">
    <property type="entry name" value="HELIX-TURN-HELIX TRANSCRIPTIONAL REGULATOR, ICLR FAMILY"/>
    <property type="match status" value="1"/>
</dbReference>
<evidence type="ECO:0000256" key="2">
    <source>
        <dbReference type="ARBA" id="ARBA00023125"/>
    </source>
</evidence>
<dbReference type="Proteomes" id="UP000427825">
    <property type="component" value="Unassembled WGS sequence"/>
</dbReference>
<dbReference type="PROSITE" id="PS51077">
    <property type="entry name" value="HTH_ICLR"/>
    <property type="match status" value="1"/>
</dbReference>
<evidence type="ECO:0000259" key="6">
    <source>
        <dbReference type="PROSITE" id="PS51078"/>
    </source>
</evidence>
<dbReference type="GO" id="GO:0045892">
    <property type="term" value="P:negative regulation of DNA-templated transcription"/>
    <property type="evidence" value="ECO:0007669"/>
    <property type="project" value="TreeGrafter"/>
</dbReference>
<dbReference type="KEGG" id="bcac:CGC64_06595"/>
<dbReference type="PANTHER" id="PTHR30136:SF7">
    <property type="entry name" value="HTH-TYPE TRANSCRIPTIONAL REGULATOR KDGR-RELATED"/>
    <property type="match status" value="1"/>
</dbReference>
<evidence type="ECO:0000256" key="1">
    <source>
        <dbReference type="ARBA" id="ARBA00023015"/>
    </source>
</evidence>
<dbReference type="Proteomes" id="UP000491168">
    <property type="component" value="Unassembled WGS sequence"/>
</dbReference>
<evidence type="ECO:0000313" key="10">
    <source>
        <dbReference type="EMBL" id="RGR72202.1"/>
    </source>
</evidence>
<dbReference type="AlphaFoldDB" id="A0A412FVL4"/>
<reference evidence="12 13" key="2">
    <citation type="journal article" date="2019" name="Nat. Med.">
        <title>A library of human gut bacterial isolates paired with longitudinal multiomics data enables mechanistic microbiome research.</title>
        <authorList>
            <person name="Poyet M."/>
            <person name="Groussin M."/>
            <person name="Gibbons S.M."/>
            <person name="Avila-Pacheco J."/>
            <person name="Jiang X."/>
            <person name="Kearney S.M."/>
            <person name="Perrotta A.R."/>
            <person name="Berdy B."/>
            <person name="Zhao S."/>
            <person name="Lieberman T.D."/>
            <person name="Swanson P.K."/>
            <person name="Smith M."/>
            <person name="Roesemann S."/>
            <person name="Alexander J.E."/>
            <person name="Rich S.A."/>
            <person name="Livny J."/>
            <person name="Vlamakis H."/>
            <person name="Clish C."/>
            <person name="Bullock K."/>
            <person name="Deik A."/>
            <person name="Scott J."/>
            <person name="Pierce K.A."/>
            <person name="Xavier R.J."/>
            <person name="Alm E.J."/>
        </authorList>
    </citation>
    <scope>NUCLEOTIDE SEQUENCE [LARGE SCALE GENOMIC DNA]</scope>
    <source>
        <strain evidence="9 12">BIOML-A19</strain>
        <strain evidence="8 14">BIOML-A21</strain>
        <strain evidence="7 13">BIOML-A25</strain>
    </source>
</reference>
<dbReference type="EMBL" id="VVYD01000007">
    <property type="protein sequence ID" value="KAA5499439.1"/>
    <property type="molecule type" value="Genomic_DNA"/>
</dbReference>
<keyword evidence="1" id="KW-0805">Transcription regulation</keyword>
<evidence type="ECO:0000313" key="7">
    <source>
        <dbReference type="EMBL" id="KAA5471294.1"/>
    </source>
</evidence>
<evidence type="ECO:0000256" key="3">
    <source>
        <dbReference type="ARBA" id="ARBA00023163"/>
    </source>
</evidence>
<sequence length="273" mass="31103">MENILPNMENTEQSLEKTDDNYKVPNLEKGIAVIEYLSSRSEGETLQAIKVALDISQTTAYRILNTLVRLDYLSFDEDTKRYKLTRKLLTLGFRSLNEHNLLETVLPHLRDLRDRVKETACFGVLGDEKGIFIEQARGDHAFCFVLSPGKPFELHCSAPGKAIMAYLPVTVRNRYLSYMTFPRYNSRTITSREVYLEELEKVYQQGYALDNEEELSGVICVGAPVLNYTGYPCGSIWISGPKDRLTEEQLRSTVQIVKEIAGQISAELGYRRV</sequence>
<accession>A0A412FVL4</accession>
<evidence type="ECO:0000313" key="12">
    <source>
        <dbReference type="Proteomes" id="UP000368418"/>
    </source>
</evidence>
<feature type="domain" description="HTH iclR-type" evidence="5">
    <location>
        <begin position="24"/>
        <end position="86"/>
    </location>
</feature>
<dbReference type="EMBL" id="VVYJ01000018">
    <property type="protein sequence ID" value="KAA5471294.1"/>
    <property type="molecule type" value="Genomic_DNA"/>
</dbReference>
<name>A0A412FVL4_9BACE</name>
<dbReference type="InterPro" id="IPR005471">
    <property type="entry name" value="Tscrpt_reg_IclR_N"/>
</dbReference>
<dbReference type="GO" id="GO:0003677">
    <property type="term" value="F:DNA binding"/>
    <property type="evidence" value="ECO:0007669"/>
    <property type="project" value="UniProtKB-KW"/>
</dbReference>
<dbReference type="InterPro" id="IPR014757">
    <property type="entry name" value="Tscrpt_reg_IclR_C"/>
</dbReference>